<gene>
    <name evidence="4" type="ORF">ACFQ1S_18225</name>
</gene>
<feature type="domain" description="Cytochrome-c3 hydrogenase C-terminal" evidence="3">
    <location>
        <begin position="2"/>
        <end position="79"/>
    </location>
</feature>
<accession>A0ABW3M9T1</accession>
<feature type="non-terminal residue" evidence="4">
    <location>
        <position position="1"/>
    </location>
</feature>
<protein>
    <submittedName>
        <fullName evidence="4">Hydrogenase expression protein HypE</fullName>
    </submittedName>
</protein>
<evidence type="ECO:0000256" key="1">
    <source>
        <dbReference type="ARBA" id="ARBA00001927"/>
    </source>
</evidence>
<dbReference type="SUPFAM" id="SSF56770">
    <property type="entry name" value="HydA/Nqo6-like"/>
    <property type="match status" value="1"/>
</dbReference>
<dbReference type="InterPro" id="IPR001821">
    <property type="entry name" value="NiFe_hydrogenase_ssu"/>
</dbReference>
<keyword evidence="2" id="KW-0411">Iron-sulfur</keyword>
<evidence type="ECO:0000259" key="3">
    <source>
        <dbReference type="Pfam" id="PF14720"/>
    </source>
</evidence>
<evidence type="ECO:0000313" key="5">
    <source>
        <dbReference type="Proteomes" id="UP001597045"/>
    </source>
</evidence>
<keyword evidence="2" id="KW-0408">Iron</keyword>
<sequence>LFGATVHEGCDRAGYYEQGEFAKEYGSPKCLVKLGCWGPVVKCNVPKRGWINGVGGCPNVGGICIACTMPGFPDKFMPFMDEPPGARVSAAASSMYGTVIRALRGFTMKTVDQEPKWRQKGTKLLTGYKSDW</sequence>
<dbReference type="InterPro" id="IPR027394">
    <property type="entry name" value="Cytochrome-c3_hydrogenase_C"/>
</dbReference>
<dbReference type="Proteomes" id="UP001597045">
    <property type="component" value="Unassembled WGS sequence"/>
</dbReference>
<dbReference type="Gene3D" id="4.10.480.10">
    <property type="entry name" value="Cytochrome-c3 hydrogenase, C-terminal domain"/>
    <property type="match status" value="1"/>
</dbReference>
<dbReference type="Pfam" id="PF14720">
    <property type="entry name" value="NiFe_hyd_SSU_C"/>
    <property type="match status" value="1"/>
</dbReference>
<proteinExistence type="predicted"/>
<comment type="caution">
    <text evidence="4">The sequence shown here is derived from an EMBL/GenBank/DDBJ whole genome shotgun (WGS) entry which is preliminary data.</text>
</comment>
<name>A0ABW3M9T1_9PSEU</name>
<reference evidence="5" key="1">
    <citation type="journal article" date="2019" name="Int. J. Syst. Evol. Microbiol.">
        <title>The Global Catalogue of Microorganisms (GCM) 10K type strain sequencing project: providing services to taxonomists for standard genome sequencing and annotation.</title>
        <authorList>
            <consortium name="The Broad Institute Genomics Platform"/>
            <consortium name="The Broad Institute Genome Sequencing Center for Infectious Disease"/>
            <person name="Wu L."/>
            <person name="Ma J."/>
        </authorList>
    </citation>
    <scope>NUCLEOTIDE SEQUENCE [LARGE SCALE GENOMIC DNA]</scope>
    <source>
        <strain evidence="5">JCM 31486</strain>
    </source>
</reference>
<keyword evidence="2" id="KW-0479">Metal-binding</keyword>
<dbReference type="PANTHER" id="PTHR30013:SF7">
    <property type="entry name" value="HYDROGENASE-2 SMALL CHAIN"/>
    <property type="match status" value="1"/>
</dbReference>
<keyword evidence="2" id="KW-0003">3Fe-4S</keyword>
<evidence type="ECO:0000313" key="4">
    <source>
        <dbReference type="EMBL" id="MFD1047343.1"/>
    </source>
</evidence>
<comment type="cofactor">
    <cofactor evidence="1">
        <name>[3Fe-4S] cluster</name>
        <dbReference type="ChEBI" id="CHEBI:21137"/>
    </cofactor>
</comment>
<dbReference type="EMBL" id="JBHTIS010001029">
    <property type="protein sequence ID" value="MFD1047343.1"/>
    <property type="molecule type" value="Genomic_DNA"/>
</dbReference>
<organism evidence="4 5">
    <name type="scientific">Kibdelosporangium lantanae</name>
    <dbReference type="NCBI Taxonomy" id="1497396"/>
    <lineage>
        <taxon>Bacteria</taxon>
        <taxon>Bacillati</taxon>
        <taxon>Actinomycetota</taxon>
        <taxon>Actinomycetes</taxon>
        <taxon>Pseudonocardiales</taxon>
        <taxon>Pseudonocardiaceae</taxon>
        <taxon>Kibdelosporangium</taxon>
    </lineage>
</organism>
<dbReference type="PANTHER" id="PTHR30013">
    <property type="entry name" value="NIFE / NIFESE HYDROGENASE SMALL SUBUNIT FAMILY MEMBER"/>
    <property type="match status" value="1"/>
</dbReference>
<evidence type="ECO:0000256" key="2">
    <source>
        <dbReference type="ARBA" id="ARBA00023291"/>
    </source>
</evidence>
<dbReference type="InterPro" id="IPR037148">
    <property type="entry name" value="NiFe-Hase_small_C_sf"/>
</dbReference>
<keyword evidence="5" id="KW-1185">Reference proteome</keyword>